<feature type="compositionally biased region" description="Basic and acidic residues" evidence="1">
    <location>
        <begin position="81"/>
        <end position="93"/>
    </location>
</feature>
<sequence length="130" mass="14917">MPENYQLYYCFTRFAIELNEPPPIDSVSRGCIPITDSRLRPDQRLLEEGQVDEAEMVKMQIEQAQRDRIKPQQASSITEPADARGGETNRKDLDEPDASCGNSNWLSRTDCSNHSSVLDADIEWKPRWFV</sequence>
<protein>
    <submittedName>
        <fullName evidence="2">Uncharacterized protein</fullName>
    </submittedName>
</protein>
<dbReference type="SMR" id="A0A448WE81"/>
<feature type="region of interest" description="Disordered" evidence="1">
    <location>
        <begin position="63"/>
        <end position="106"/>
    </location>
</feature>
<dbReference type="InterPro" id="IPR000648">
    <property type="entry name" value="Oxysterol-bd"/>
</dbReference>
<reference evidence="2" key="1">
    <citation type="submission" date="2018-11" db="EMBL/GenBank/DDBJ databases">
        <authorList>
            <consortium name="Pathogen Informatics"/>
        </authorList>
    </citation>
    <scope>NUCLEOTIDE SEQUENCE</scope>
</reference>
<dbReference type="Pfam" id="PF01237">
    <property type="entry name" value="Oxysterol_BP"/>
    <property type="match status" value="1"/>
</dbReference>
<dbReference type="OrthoDB" id="1854502at2759"/>
<dbReference type="SUPFAM" id="SSF144000">
    <property type="entry name" value="Oxysterol-binding protein-like"/>
    <property type="match status" value="1"/>
</dbReference>
<dbReference type="PANTHER" id="PTHR10972:SF203">
    <property type="entry name" value="OXYSTEROL-BINDING PROTEIN HOMOLOG 3"/>
    <property type="match status" value="1"/>
</dbReference>
<evidence type="ECO:0000256" key="1">
    <source>
        <dbReference type="SAM" id="MobiDB-lite"/>
    </source>
</evidence>
<dbReference type="GO" id="GO:0097038">
    <property type="term" value="C:perinuclear endoplasmic reticulum"/>
    <property type="evidence" value="ECO:0007669"/>
    <property type="project" value="TreeGrafter"/>
</dbReference>
<organism evidence="2 3">
    <name type="scientific">Protopolystoma xenopodis</name>
    <dbReference type="NCBI Taxonomy" id="117903"/>
    <lineage>
        <taxon>Eukaryota</taxon>
        <taxon>Metazoa</taxon>
        <taxon>Spiralia</taxon>
        <taxon>Lophotrochozoa</taxon>
        <taxon>Platyhelminthes</taxon>
        <taxon>Monogenea</taxon>
        <taxon>Polyopisthocotylea</taxon>
        <taxon>Polystomatidea</taxon>
        <taxon>Polystomatidae</taxon>
        <taxon>Protopolystoma</taxon>
    </lineage>
</organism>
<dbReference type="PANTHER" id="PTHR10972">
    <property type="entry name" value="OXYSTEROL-BINDING PROTEIN-RELATED"/>
    <property type="match status" value="1"/>
</dbReference>
<dbReference type="AlphaFoldDB" id="A0A448WE81"/>
<dbReference type="EMBL" id="CAAALY010006790">
    <property type="protein sequence ID" value="VEL09618.1"/>
    <property type="molecule type" value="Genomic_DNA"/>
</dbReference>
<accession>A0A448WE81</accession>
<keyword evidence="3" id="KW-1185">Reference proteome</keyword>
<gene>
    <name evidence="2" type="ORF">PXEA_LOCUS3058</name>
</gene>
<evidence type="ECO:0000313" key="3">
    <source>
        <dbReference type="Proteomes" id="UP000784294"/>
    </source>
</evidence>
<comment type="caution">
    <text evidence="2">The sequence shown here is derived from an EMBL/GenBank/DDBJ whole genome shotgun (WGS) entry which is preliminary data.</text>
</comment>
<proteinExistence type="predicted"/>
<dbReference type="InterPro" id="IPR037239">
    <property type="entry name" value="OSBP_sf"/>
</dbReference>
<dbReference type="GO" id="GO:0005886">
    <property type="term" value="C:plasma membrane"/>
    <property type="evidence" value="ECO:0007669"/>
    <property type="project" value="TreeGrafter"/>
</dbReference>
<name>A0A448WE81_9PLAT</name>
<dbReference type="Proteomes" id="UP000784294">
    <property type="component" value="Unassembled WGS sequence"/>
</dbReference>
<dbReference type="GO" id="GO:0015485">
    <property type="term" value="F:cholesterol binding"/>
    <property type="evidence" value="ECO:0007669"/>
    <property type="project" value="TreeGrafter"/>
</dbReference>
<evidence type="ECO:0000313" key="2">
    <source>
        <dbReference type="EMBL" id="VEL09618.1"/>
    </source>
</evidence>
<dbReference type="GO" id="GO:0005829">
    <property type="term" value="C:cytosol"/>
    <property type="evidence" value="ECO:0007669"/>
    <property type="project" value="TreeGrafter"/>
</dbReference>